<organism evidence="1 2">
    <name type="scientific">Sphingobacterium alkalisoli</name>
    <dbReference type="NCBI Taxonomy" id="1874115"/>
    <lineage>
        <taxon>Bacteria</taxon>
        <taxon>Pseudomonadati</taxon>
        <taxon>Bacteroidota</taxon>
        <taxon>Sphingobacteriia</taxon>
        <taxon>Sphingobacteriales</taxon>
        <taxon>Sphingobacteriaceae</taxon>
        <taxon>Sphingobacterium</taxon>
    </lineage>
</organism>
<protein>
    <recommendedName>
        <fullName evidence="3">Outer membrane protein beta-barrel domain-containing protein</fullName>
    </recommendedName>
</protein>
<keyword evidence="2" id="KW-1185">Reference proteome</keyword>
<dbReference type="EMBL" id="SUKA01000010">
    <property type="protein sequence ID" value="TJY61354.1"/>
    <property type="molecule type" value="Genomic_DNA"/>
</dbReference>
<dbReference type="Gene3D" id="2.40.160.170">
    <property type="match status" value="1"/>
</dbReference>
<proteinExistence type="predicted"/>
<evidence type="ECO:0008006" key="3">
    <source>
        <dbReference type="Google" id="ProtNLM"/>
    </source>
</evidence>
<dbReference type="AlphaFoldDB" id="A0A4U0GSB9"/>
<dbReference type="RefSeq" id="WP_136822991.1">
    <property type="nucleotide sequence ID" value="NZ_BMJX01000010.1"/>
</dbReference>
<gene>
    <name evidence="1" type="ORF">FAZ19_22305</name>
</gene>
<name>A0A4U0GSB9_9SPHI</name>
<evidence type="ECO:0000313" key="1">
    <source>
        <dbReference type="EMBL" id="TJY61354.1"/>
    </source>
</evidence>
<accession>A0A4U0GSB9</accession>
<comment type="caution">
    <text evidence="1">The sequence shown here is derived from an EMBL/GenBank/DDBJ whole genome shotgun (WGS) entry which is preliminary data.</text>
</comment>
<dbReference type="OrthoDB" id="597504at2"/>
<dbReference type="Proteomes" id="UP000309872">
    <property type="component" value="Unassembled WGS sequence"/>
</dbReference>
<evidence type="ECO:0000313" key="2">
    <source>
        <dbReference type="Proteomes" id="UP000309872"/>
    </source>
</evidence>
<sequence length="258" mass="28718">MNKLYMNKPMKTSGVAIRLLFVLFAVLGISIGNAAAADGDRDTIPESDYDYGYPFRAGLGVHAGINGVGAHYYQPLGTKFGFRLGASFMPFHTDIQGTYSGRATRSRIEAQAHNASLTFGWAPFVGSRNFFRSFNVQLGGAYFFKLEGELATRLADPYQYGDIAVDPEDVGEIFTDVEWKKTVNPYAGIGWSNIVLDSRFSLSLDFGCYYLSEPSVSMSATGLLEESAHNNNRNAIEQNIRNYRYLPRIEFGVSYRLR</sequence>
<reference evidence="1 2" key="1">
    <citation type="submission" date="2019-04" db="EMBL/GenBank/DDBJ databases">
        <title>Sphingobacterium olei sp. nov., isolated from oil-contaminated soil.</title>
        <authorList>
            <person name="Liu B."/>
        </authorList>
    </citation>
    <scope>NUCLEOTIDE SEQUENCE [LARGE SCALE GENOMIC DNA]</scope>
    <source>
        <strain evidence="1 2">Y3L14</strain>
    </source>
</reference>